<dbReference type="NCBIfam" id="NF002172">
    <property type="entry name" value="PRK01018.1"/>
    <property type="match status" value="1"/>
</dbReference>
<dbReference type="InterPro" id="IPR029064">
    <property type="entry name" value="Ribosomal_eL30-like_sf"/>
</dbReference>
<proteinExistence type="inferred from homology"/>
<keyword evidence="2 4" id="KW-0687">Ribonucleoprotein</keyword>
<gene>
    <name evidence="4" type="primary">rpl30e</name>
    <name evidence="6" type="ORF">APZ16_05335</name>
</gene>
<comment type="similarity">
    <text evidence="4">Belongs to the eukaryotic ribosomal protein eL30 family.</text>
</comment>
<dbReference type="GO" id="GO:0022625">
    <property type="term" value="C:cytosolic large ribosomal subunit"/>
    <property type="evidence" value="ECO:0007669"/>
    <property type="project" value="InterPro"/>
</dbReference>
<dbReference type="GO" id="GO:0003723">
    <property type="term" value="F:RNA binding"/>
    <property type="evidence" value="ECO:0007669"/>
    <property type="project" value="InterPro"/>
</dbReference>
<dbReference type="EMBL" id="LQMQ01000049">
    <property type="protein sequence ID" value="KUO40048.1"/>
    <property type="molecule type" value="Genomic_DNA"/>
</dbReference>
<dbReference type="GO" id="GO:0003735">
    <property type="term" value="F:structural constituent of ribosome"/>
    <property type="evidence" value="ECO:0007669"/>
    <property type="project" value="InterPro"/>
</dbReference>
<evidence type="ECO:0000259" key="5">
    <source>
        <dbReference type="Pfam" id="PF01248"/>
    </source>
</evidence>
<dbReference type="GO" id="GO:0006412">
    <property type="term" value="P:translation"/>
    <property type="evidence" value="ECO:0007669"/>
    <property type="project" value="UniProtKB-UniRule"/>
</dbReference>
<evidence type="ECO:0000256" key="2">
    <source>
        <dbReference type="ARBA" id="ARBA00023274"/>
    </source>
</evidence>
<dbReference type="AlphaFoldDB" id="A0A147JU56"/>
<dbReference type="Gene3D" id="3.30.1330.30">
    <property type="match status" value="1"/>
</dbReference>
<evidence type="ECO:0000313" key="7">
    <source>
        <dbReference type="Proteomes" id="UP000074294"/>
    </source>
</evidence>
<dbReference type="InterPro" id="IPR004038">
    <property type="entry name" value="Ribosomal_eL8/eL30/eS12/Gad45"/>
</dbReference>
<dbReference type="STRING" id="1776334.APZ16_05335"/>
<dbReference type="InterPro" id="IPR039109">
    <property type="entry name" value="Ribosomal_eL30-like"/>
</dbReference>
<accession>A0A147JU56</accession>
<organism evidence="6 7">
    <name type="scientific">Hadarchaeum yellowstonense</name>
    <dbReference type="NCBI Taxonomy" id="1776334"/>
    <lineage>
        <taxon>Archaea</taxon>
        <taxon>Methanobacteriati</taxon>
        <taxon>Candidatus Hadarchaeota</taxon>
        <taxon>Candidatus Hadarchaeia</taxon>
        <taxon>Candidatus Hadarchaeales</taxon>
        <taxon>Candidatus Hadarchaeaceae</taxon>
        <taxon>Candidatus Hadarchaeum</taxon>
    </lineage>
</organism>
<protein>
    <recommendedName>
        <fullName evidence="3 4">Large ribosomal subunit protein eL30</fullName>
    </recommendedName>
</protein>
<dbReference type="SUPFAM" id="SSF55315">
    <property type="entry name" value="L30e-like"/>
    <property type="match status" value="1"/>
</dbReference>
<dbReference type="Proteomes" id="UP000074294">
    <property type="component" value="Unassembled WGS sequence"/>
</dbReference>
<sequence length="100" mass="10424">MELSKKIAQAIATGKVVIGTERSLKALKQGRAKLVIVAANCAPEALEDAKYYASLGGAELRVYDGDSTSLGLACGKPFSVDMLAVLDPGNSNILSAEGRR</sequence>
<dbReference type="PANTHER" id="PTHR11449">
    <property type="entry name" value="RIBOSOMAL PROTEIN L30"/>
    <property type="match status" value="1"/>
</dbReference>
<comment type="caution">
    <text evidence="6">The sequence shown here is derived from an EMBL/GenBank/DDBJ whole genome shotgun (WGS) entry which is preliminary data.</text>
</comment>
<feature type="domain" description="Ribosomal protein eL8/eL30/eS12/Gadd45" evidence="5">
    <location>
        <begin position="2"/>
        <end position="94"/>
    </location>
</feature>
<evidence type="ECO:0000256" key="3">
    <source>
        <dbReference type="ARBA" id="ARBA00035231"/>
    </source>
</evidence>
<reference evidence="6 7" key="1">
    <citation type="journal article" date="2016" name="Nat. Microbiol.">
        <title>Genomic inference of the metabolism of cosmopolitan subsurface Archaea, Hadesarchaea.</title>
        <authorList>
            <person name="Baker B.J."/>
            <person name="Saw J.H."/>
            <person name="Lind A.E."/>
            <person name="Lazar C.S."/>
            <person name="Hinrichs K.-U."/>
            <person name="Teske A.P."/>
            <person name="Ettema T.J."/>
        </authorList>
    </citation>
    <scope>NUCLEOTIDE SEQUENCE [LARGE SCALE GENOMIC DNA]</scope>
</reference>
<evidence type="ECO:0000256" key="4">
    <source>
        <dbReference type="HAMAP-Rule" id="MF_00481"/>
    </source>
</evidence>
<name>A0A147JU56_HADYE</name>
<keyword evidence="1 4" id="KW-0689">Ribosomal protein</keyword>
<dbReference type="Pfam" id="PF01248">
    <property type="entry name" value="Ribosomal_L7Ae"/>
    <property type="match status" value="1"/>
</dbReference>
<evidence type="ECO:0000313" key="6">
    <source>
        <dbReference type="EMBL" id="KUO40048.1"/>
    </source>
</evidence>
<dbReference type="HAMAP" id="MF_00481">
    <property type="entry name" value="Ribosomal_eL30"/>
    <property type="match status" value="1"/>
</dbReference>
<dbReference type="InterPro" id="IPR000231">
    <property type="entry name" value="Ribosomal_eL30"/>
</dbReference>
<evidence type="ECO:0000256" key="1">
    <source>
        <dbReference type="ARBA" id="ARBA00022980"/>
    </source>
</evidence>